<comment type="caution">
    <text evidence="1">The sequence shown here is derived from an EMBL/GenBank/DDBJ whole genome shotgun (WGS) entry which is preliminary data.</text>
</comment>
<name>A0A2S8FXY6_9BACT</name>
<organism evidence="1 2">
    <name type="scientific">Blastopirellula marina</name>
    <dbReference type="NCBI Taxonomy" id="124"/>
    <lineage>
        <taxon>Bacteria</taxon>
        <taxon>Pseudomonadati</taxon>
        <taxon>Planctomycetota</taxon>
        <taxon>Planctomycetia</taxon>
        <taxon>Pirellulales</taxon>
        <taxon>Pirellulaceae</taxon>
        <taxon>Blastopirellula</taxon>
    </lineage>
</organism>
<gene>
    <name evidence="1" type="ORF">C5Y96_07090</name>
</gene>
<dbReference type="RefSeq" id="WP_105351369.1">
    <property type="nucleotide sequence ID" value="NZ_PUIA01000017.1"/>
</dbReference>
<dbReference type="EMBL" id="PUIA01000017">
    <property type="protein sequence ID" value="PQO36920.1"/>
    <property type="molecule type" value="Genomic_DNA"/>
</dbReference>
<evidence type="ECO:0000313" key="1">
    <source>
        <dbReference type="EMBL" id="PQO36920.1"/>
    </source>
</evidence>
<accession>A0A2S8FXY6</accession>
<proteinExistence type="predicted"/>
<protein>
    <submittedName>
        <fullName evidence="1">Uncharacterized protein</fullName>
    </submittedName>
</protein>
<sequence length="185" mass="20826">MLRIADLHIPIESATLDLLLLGDEMIWGFTVIAGRFHQGDIDWPGVRVDSAGLFTTGSGTLNHWTDLTETSVTWGELEDNDVVPHAMIYVFEHELVQNGSAMVGVGGSAIHLELLGKCNIYFNERYDTDLDLSLKTELKLSPIMCGRDDERECWESLAQHLDPNLFNYAQDEYGVSMLVPKDERR</sequence>
<dbReference type="OrthoDB" id="1248843at2"/>
<evidence type="ECO:0000313" key="2">
    <source>
        <dbReference type="Proteomes" id="UP000240009"/>
    </source>
</evidence>
<dbReference type="Proteomes" id="UP000240009">
    <property type="component" value="Unassembled WGS sequence"/>
</dbReference>
<dbReference type="AlphaFoldDB" id="A0A2S8FXY6"/>
<reference evidence="1 2" key="1">
    <citation type="submission" date="2018-02" db="EMBL/GenBank/DDBJ databases">
        <title>Comparative genomes isolates from brazilian mangrove.</title>
        <authorList>
            <person name="Araujo J.E."/>
            <person name="Taketani R.G."/>
            <person name="Silva M.C.P."/>
            <person name="Loureco M.V."/>
            <person name="Andreote F.D."/>
        </authorList>
    </citation>
    <scope>NUCLEOTIDE SEQUENCE [LARGE SCALE GENOMIC DNA]</scope>
    <source>
        <strain evidence="1 2">HEX-2 MGV</strain>
    </source>
</reference>